<dbReference type="PANTHER" id="PTHR46910:SF3">
    <property type="entry name" value="HALOTOLERANCE PROTEIN 9-RELATED"/>
    <property type="match status" value="1"/>
</dbReference>
<evidence type="ECO:0000259" key="6">
    <source>
        <dbReference type="PROSITE" id="PS50048"/>
    </source>
</evidence>
<feature type="compositionally biased region" description="Low complexity" evidence="5">
    <location>
        <begin position="171"/>
        <end position="180"/>
    </location>
</feature>
<evidence type="ECO:0000256" key="4">
    <source>
        <dbReference type="ARBA" id="ARBA00023242"/>
    </source>
</evidence>
<dbReference type="SMART" id="SM00066">
    <property type="entry name" value="GAL4"/>
    <property type="match status" value="1"/>
</dbReference>
<feature type="domain" description="Zn(2)-C6 fungal-type" evidence="6">
    <location>
        <begin position="58"/>
        <end position="88"/>
    </location>
</feature>
<evidence type="ECO:0000313" key="8">
    <source>
        <dbReference type="Proteomes" id="UP000297245"/>
    </source>
</evidence>
<dbReference type="Gene3D" id="4.10.240.10">
    <property type="entry name" value="Zn(2)-C6 fungal-type DNA-binding domain"/>
    <property type="match status" value="1"/>
</dbReference>
<dbReference type="PROSITE" id="PS50048">
    <property type="entry name" value="ZN2_CY6_FUNGAL_2"/>
    <property type="match status" value="1"/>
</dbReference>
<evidence type="ECO:0000256" key="1">
    <source>
        <dbReference type="ARBA" id="ARBA00004123"/>
    </source>
</evidence>
<keyword evidence="2" id="KW-0479">Metal-binding</keyword>
<dbReference type="OrthoDB" id="2399539at2759"/>
<dbReference type="EMBL" id="ML179036">
    <property type="protein sequence ID" value="THV07786.1"/>
    <property type="molecule type" value="Genomic_DNA"/>
</dbReference>
<name>A0A4V4HIS5_DENBC</name>
<dbReference type="PROSITE" id="PS00463">
    <property type="entry name" value="ZN2_CY6_FUNGAL_1"/>
    <property type="match status" value="1"/>
</dbReference>
<dbReference type="InterPro" id="IPR001138">
    <property type="entry name" value="Zn2Cys6_DnaBD"/>
</dbReference>
<dbReference type="PANTHER" id="PTHR46910">
    <property type="entry name" value="TRANSCRIPTION FACTOR PDR1"/>
    <property type="match status" value="1"/>
</dbReference>
<sequence>MQCLKIPPFSLPSSSRVSNAFGSMSNEPLPFDRGTPTKDSMKVIPYMSAPPRTRTALACDKCRERKTKCSGEHPACQRCKARGLICVYGSRDSKGRYQSTFAVTKSHSTSSLHTAAAAGANMIQASSSVSNSRSAEKRARSVEQATLPPDGFSSQNGLSYWPPMSPFQSLSLDSGASSSSTPYQHERQRSHPFFTMSEQMSSISYFDMDPTNRHARSPNHRGSSSHPTSIDYSNVTSAETPFIPRSQPIYPVDLNYKYSDTRGHRQGLSMSSVSTCSSGSASIPATPIVMNYPAPFPTYKPDQGVTMNHSGSFVNVYRPTEDHVQATSSQIDGYNYGQGHSEHLLADTRETSHSQVATGGRVAAQAQNSFMAHGNAGHNGPNPNVHRTSSSTLDGALGLDPFG</sequence>
<feature type="region of interest" description="Disordered" evidence="5">
    <location>
        <begin position="373"/>
        <end position="403"/>
    </location>
</feature>
<dbReference type="SUPFAM" id="SSF57701">
    <property type="entry name" value="Zn2/Cys6 DNA-binding domain"/>
    <property type="match status" value="1"/>
</dbReference>
<dbReference type="CDD" id="cd00067">
    <property type="entry name" value="GAL4"/>
    <property type="match status" value="1"/>
</dbReference>
<feature type="region of interest" description="Disordered" evidence="5">
    <location>
        <begin position="208"/>
        <end position="233"/>
    </location>
</feature>
<feature type="region of interest" description="Disordered" evidence="5">
    <location>
        <begin position="128"/>
        <end position="155"/>
    </location>
</feature>
<dbReference type="GO" id="GO:0008270">
    <property type="term" value="F:zinc ion binding"/>
    <property type="evidence" value="ECO:0007669"/>
    <property type="project" value="InterPro"/>
</dbReference>
<keyword evidence="8" id="KW-1185">Reference proteome</keyword>
<feature type="compositionally biased region" description="Polar residues" evidence="5">
    <location>
        <begin position="220"/>
        <end position="233"/>
    </location>
</feature>
<dbReference type="GO" id="GO:0000981">
    <property type="term" value="F:DNA-binding transcription factor activity, RNA polymerase II-specific"/>
    <property type="evidence" value="ECO:0007669"/>
    <property type="project" value="InterPro"/>
</dbReference>
<evidence type="ECO:0000256" key="2">
    <source>
        <dbReference type="ARBA" id="ARBA00022723"/>
    </source>
</evidence>
<evidence type="ECO:0000313" key="7">
    <source>
        <dbReference type="EMBL" id="THV07786.1"/>
    </source>
</evidence>
<protein>
    <recommendedName>
        <fullName evidence="6">Zn(2)-C6 fungal-type domain-containing protein</fullName>
    </recommendedName>
</protein>
<gene>
    <name evidence="7" type="ORF">K435DRAFT_959280</name>
</gene>
<proteinExistence type="predicted"/>
<dbReference type="GO" id="GO:0005634">
    <property type="term" value="C:nucleus"/>
    <property type="evidence" value="ECO:0007669"/>
    <property type="project" value="UniProtKB-SubCell"/>
</dbReference>
<reference evidence="7 8" key="1">
    <citation type="journal article" date="2019" name="Nat. Ecol. Evol.">
        <title>Megaphylogeny resolves global patterns of mushroom evolution.</title>
        <authorList>
            <person name="Varga T."/>
            <person name="Krizsan K."/>
            <person name="Foldi C."/>
            <person name="Dima B."/>
            <person name="Sanchez-Garcia M."/>
            <person name="Sanchez-Ramirez S."/>
            <person name="Szollosi G.J."/>
            <person name="Szarkandi J.G."/>
            <person name="Papp V."/>
            <person name="Albert L."/>
            <person name="Andreopoulos W."/>
            <person name="Angelini C."/>
            <person name="Antonin V."/>
            <person name="Barry K.W."/>
            <person name="Bougher N.L."/>
            <person name="Buchanan P."/>
            <person name="Buyck B."/>
            <person name="Bense V."/>
            <person name="Catcheside P."/>
            <person name="Chovatia M."/>
            <person name="Cooper J."/>
            <person name="Damon W."/>
            <person name="Desjardin D."/>
            <person name="Finy P."/>
            <person name="Geml J."/>
            <person name="Haridas S."/>
            <person name="Hughes K."/>
            <person name="Justo A."/>
            <person name="Karasinski D."/>
            <person name="Kautmanova I."/>
            <person name="Kiss B."/>
            <person name="Kocsube S."/>
            <person name="Kotiranta H."/>
            <person name="LaButti K.M."/>
            <person name="Lechner B.E."/>
            <person name="Liimatainen K."/>
            <person name="Lipzen A."/>
            <person name="Lukacs Z."/>
            <person name="Mihaltcheva S."/>
            <person name="Morgado L.N."/>
            <person name="Niskanen T."/>
            <person name="Noordeloos M.E."/>
            <person name="Ohm R.A."/>
            <person name="Ortiz-Santana B."/>
            <person name="Ovrebo C."/>
            <person name="Racz N."/>
            <person name="Riley R."/>
            <person name="Savchenko A."/>
            <person name="Shiryaev A."/>
            <person name="Soop K."/>
            <person name="Spirin V."/>
            <person name="Szebenyi C."/>
            <person name="Tomsovsky M."/>
            <person name="Tulloss R.E."/>
            <person name="Uehling J."/>
            <person name="Grigoriev I.V."/>
            <person name="Vagvolgyi C."/>
            <person name="Papp T."/>
            <person name="Martin F.M."/>
            <person name="Miettinen O."/>
            <person name="Hibbett D.S."/>
            <person name="Nagy L.G."/>
        </authorList>
    </citation>
    <scope>NUCLEOTIDE SEQUENCE [LARGE SCALE GENOMIC DNA]</scope>
    <source>
        <strain evidence="7 8">CBS 962.96</strain>
    </source>
</reference>
<dbReference type="GO" id="GO:0003677">
    <property type="term" value="F:DNA binding"/>
    <property type="evidence" value="ECO:0007669"/>
    <property type="project" value="UniProtKB-KW"/>
</dbReference>
<dbReference type="AlphaFoldDB" id="A0A4V4HIS5"/>
<keyword evidence="4" id="KW-0539">Nucleus</keyword>
<feature type="compositionally biased region" description="Low complexity" evidence="5">
    <location>
        <begin position="373"/>
        <end position="384"/>
    </location>
</feature>
<comment type="subcellular location">
    <subcellularLocation>
        <location evidence="1">Nucleus</location>
    </subcellularLocation>
</comment>
<organism evidence="7 8">
    <name type="scientific">Dendrothele bispora (strain CBS 962.96)</name>
    <dbReference type="NCBI Taxonomy" id="1314807"/>
    <lineage>
        <taxon>Eukaryota</taxon>
        <taxon>Fungi</taxon>
        <taxon>Dikarya</taxon>
        <taxon>Basidiomycota</taxon>
        <taxon>Agaricomycotina</taxon>
        <taxon>Agaricomycetes</taxon>
        <taxon>Agaricomycetidae</taxon>
        <taxon>Agaricales</taxon>
        <taxon>Agaricales incertae sedis</taxon>
        <taxon>Dendrothele</taxon>
    </lineage>
</organism>
<evidence type="ECO:0000256" key="3">
    <source>
        <dbReference type="ARBA" id="ARBA00023125"/>
    </source>
</evidence>
<dbReference type="Proteomes" id="UP000297245">
    <property type="component" value="Unassembled WGS sequence"/>
</dbReference>
<keyword evidence="3" id="KW-0238">DNA-binding</keyword>
<accession>A0A4V4HIS5</accession>
<dbReference type="Pfam" id="PF00172">
    <property type="entry name" value="Zn_clus"/>
    <property type="match status" value="1"/>
</dbReference>
<feature type="region of interest" description="Disordered" evidence="5">
    <location>
        <begin position="171"/>
        <end position="193"/>
    </location>
</feature>
<evidence type="ECO:0000256" key="5">
    <source>
        <dbReference type="SAM" id="MobiDB-lite"/>
    </source>
</evidence>
<dbReference type="InterPro" id="IPR050987">
    <property type="entry name" value="AtrR-like"/>
</dbReference>
<dbReference type="InterPro" id="IPR036864">
    <property type="entry name" value="Zn2-C6_fun-type_DNA-bd_sf"/>
</dbReference>